<evidence type="ECO:0008006" key="3">
    <source>
        <dbReference type="Google" id="ProtNLM"/>
    </source>
</evidence>
<proteinExistence type="predicted"/>
<sequence length="83" mass="9707">MKITIEVEDRHKLETLMDWLRDNKFLDELTVKSTDPNAVSVPESSANDGQKTGWLKLAEEVLRDDWEAPENDIWDEFYAKQNP</sequence>
<dbReference type="Proteomes" id="UP000700732">
    <property type="component" value="Unassembled WGS sequence"/>
</dbReference>
<accession>A0ABR6WAV7</accession>
<evidence type="ECO:0000313" key="1">
    <source>
        <dbReference type="EMBL" id="MBC3793637.1"/>
    </source>
</evidence>
<keyword evidence="2" id="KW-1185">Reference proteome</keyword>
<dbReference type="RefSeq" id="WP_186739497.1">
    <property type="nucleotide sequence ID" value="NZ_VFIA01000029.1"/>
</dbReference>
<organism evidence="1 2">
    <name type="scientific">Spirosoma utsteinense</name>
    <dbReference type="NCBI Taxonomy" id="2585773"/>
    <lineage>
        <taxon>Bacteria</taxon>
        <taxon>Pseudomonadati</taxon>
        <taxon>Bacteroidota</taxon>
        <taxon>Cytophagia</taxon>
        <taxon>Cytophagales</taxon>
        <taxon>Cytophagaceae</taxon>
        <taxon>Spirosoma</taxon>
    </lineage>
</organism>
<dbReference type="EMBL" id="VFIA01000029">
    <property type="protein sequence ID" value="MBC3793637.1"/>
    <property type="molecule type" value="Genomic_DNA"/>
</dbReference>
<gene>
    <name evidence="1" type="ORF">FH603_4156</name>
</gene>
<evidence type="ECO:0000313" key="2">
    <source>
        <dbReference type="Proteomes" id="UP000700732"/>
    </source>
</evidence>
<protein>
    <recommendedName>
        <fullName evidence="3">DUF2281 domain-containing protein</fullName>
    </recommendedName>
</protein>
<comment type="caution">
    <text evidence="1">The sequence shown here is derived from an EMBL/GenBank/DDBJ whole genome shotgun (WGS) entry which is preliminary data.</text>
</comment>
<name>A0ABR6WAV7_9BACT</name>
<reference evidence="1 2" key="1">
    <citation type="submission" date="2019-06" db="EMBL/GenBank/DDBJ databases">
        <title>Spirosoma utsteinense sp. nov. isolated from Antarctic ice-free soils.</title>
        <authorList>
            <person name="Tahon G."/>
        </authorList>
    </citation>
    <scope>NUCLEOTIDE SEQUENCE [LARGE SCALE GENOMIC DNA]</scope>
    <source>
        <strain evidence="1 2">LMG 31447</strain>
    </source>
</reference>